<dbReference type="PROSITE" id="PS51257">
    <property type="entry name" value="PROKAR_LIPOPROTEIN"/>
    <property type="match status" value="1"/>
</dbReference>
<dbReference type="AlphaFoldDB" id="A0AAQ3RVQ1"/>
<dbReference type="Pfam" id="PF00160">
    <property type="entry name" value="Pro_isomerase"/>
    <property type="match status" value="1"/>
</dbReference>
<dbReference type="EMBL" id="CP144695">
    <property type="protein sequence ID" value="WVZ06214.1"/>
    <property type="molecule type" value="Genomic_DNA"/>
</dbReference>
<dbReference type="FunFam" id="2.40.100.10:FF:000086">
    <property type="entry name" value="Predicted protein"/>
    <property type="match status" value="1"/>
</dbReference>
<protein>
    <recommendedName>
        <fullName evidence="2">PPIase cyclophilin-type domain-containing protein</fullName>
    </recommendedName>
</protein>
<dbReference type="Proteomes" id="UP001374535">
    <property type="component" value="Chromosome 6"/>
</dbReference>
<dbReference type="SUPFAM" id="SSF50891">
    <property type="entry name" value="Cyclophilin-like"/>
    <property type="match status" value="1"/>
</dbReference>
<name>A0AAQ3RVQ1_VIGMU</name>
<organism evidence="3 4">
    <name type="scientific">Vigna mungo</name>
    <name type="common">Black gram</name>
    <name type="synonym">Phaseolus mungo</name>
    <dbReference type="NCBI Taxonomy" id="3915"/>
    <lineage>
        <taxon>Eukaryota</taxon>
        <taxon>Viridiplantae</taxon>
        <taxon>Streptophyta</taxon>
        <taxon>Embryophyta</taxon>
        <taxon>Tracheophyta</taxon>
        <taxon>Spermatophyta</taxon>
        <taxon>Magnoliopsida</taxon>
        <taxon>eudicotyledons</taxon>
        <taxon>Gunneridae</taxon>
        <taxon>Pentapetalae</taxon>
        <taxon>rosids</taxon>
        <taxon>fabids</taxon>
        <taxon>Fabales</taxon>
        <taxon>Fabaceae</taxon>
        <taxon>Papilionoideae</taxon>
        <taxon>50 kb inversion clade</taxon>
        <taxon>NPAAA clade</taxon>
        <taxon>indigoferoid/millettioid clade</taxon>
        <taxon>Phaseoleae</taxon>
        <taxon>Vigna</taxon>
    </lineage>
</organism>
<gene>
    <name evidence="3" type="ORF">V8G54_019560</name>
</gene>
<dbReference type="Gene3D" id="2.40.100.10">
    <property type="entry name" value="Cyclophilin-like"/>
    <property type="match status" value="1"/>
</dbReference>
<feature type="domain" description="PPIase cyclophilin-type" evidence="2">
    <location>
        <begin position="195"/>
        <end position="347"/>
    </location>
</feature>
<evidence type="ECO:0000259" key="2">
    <source>
        <dbReference type="Pfam" id="PF00160"/>
    </source>
</evidence>
<keyword evidence="4" id="KW-1185">Reference proteome</keyword>
<keyword evidence="1" id="KW-0472">Membrane</keyword>
<dbReference type="GO" id="GO:0003755">
    <property type="term" value="F:peptidyl-prolyl cis-trans isomerase activity"/>
    <property type="evidence" value="ECO:0007669"/>
    <property type="project" value="InterPro"/>
</dbReference>
<dbReference type="InterPro" id="IPR002130">
    <property type="entry name" value="Cyclophilin-type_PPIase_dom"/>
</dbReference>
<reference evidence="3 4" key="1">
    <citation type="journal article" date="2023" name="Life. Sci Alliance">
        <title>Evolutionary insights into 3D genome organization and epigenetic landscape of Vigna mungo.</title>
        <authorList>
            <person name="Junaid A."/>
            <person name="Singh B."/>
            <person name="Bhatia S."/>
        </authorList>
    </citation>
    <scope>NUCLEOTIDE SEQUENCE [LARGE SCALE GENOMIC DNA]</scope>
    <source>
        <strain evidence="3">Urdbean</strain>
    </source>
</reference>
<keyword evidence="1" id="KW-0812">Transmembrane</keyword>
<evidence type="ECO:0000313" key="4">
    <source>
        <dbReference type="Proteomes" id="UP001374535"/>
    </source>
</evidence>
<sequence length="363" mass="40847">MGRRQNVSDFGRFALFALFLIGTISCSAVYLFLSVILRPNSESLPSVEDEGPKEEQCCRGVENLELWGEAVKWGSEFVLNSSEECCMACKRMCNGEGGSCLCNSWVYCGDREACGPRFGEFSLGILPNVRSCLRFSFCATCSQGLTPVVVYGYSCSILECWLKKQQDALNPDRRDSGDLVMWTSGLVFRKGEEIVGMETDHGILRIKLLPECAPNSVFYILELLALPHCIGCQIHRAESRGSFWDSKGNHIKRTPYGPPFALIQGTLESHGSIFKDIPKEYCPTVRRGSVAWVGSGPEFFISLADHEEWRNPYTVFGYVLYEDMEILEKISQLPTKSEIWNSIKISILENPVSLRFRRMNTKS</sequence>
<accession>A0AAQ3RVQ1</accession>
<evidence type="ECO:0000313" key="3">
    <source>
        <dbReference type="EMBL" id="WVZ06214.1"/>
    </source>
</evidence>
<evidence type="ECO:0000256" key="1">
    <source>
        <dbReference type="SAM" id="Phobius"/>
    </source>
</evidence>
<proteinExistence type="predicted"/>
<feature type="transmembrane region" description="Helical" evidence="1">
    <location>
        <begin position="12"/>
        <end position="33"/>
    </location>
</feature>
<keyword evidence="1" id="KW-1133">Transmembrane helix</keyword>
<dbReference type="InterPro" id="IPR029000">
    <property type="entry name" value="Cyclophilin-like_dom_sf"/>
</dbReference>
<dbReference type="PANTHER" id="PTHR46873:SF2">
    <property type="entry name" value="PPIASE CYCLOPHILIN-TYPE DOMAIN-CONTAINING PROTEIN"/>
    <property type="match status" value="1"/>
</dbReference>
<dbReference type="PANTHER" id="PTHR46873">
    <property type="entry name" value="EXPRESSED PROTEIN"/>
    <property type="match status" value="1"/>
</dbReference>